<proteinExistence type="inferred from homology"/>
<evidence type="ECO:0000256" key="4">
    <source>
        <dbReference type="ARBA" id="ARBA00023180"/>
    </source>
</evidence>
<dbReference type="PROSITE" id="PS00149">
    <property type="entry name" value="SULFATASE_2"/>
    <property type="match status" value="1"/>
</dbReference>
<feature type="compositionally biased region" description="Basic and acidic residues" evidence="5">
    <location>
        <begin position="455"/>
        <end position="470"/>
    </location>
</feature>
<feature type="domain" description="Sulfatase N-terminal" evidence="6">
    <location>
        <begin position="22"/>
        <end position="345"/>
    </location>
</feature>
<dbReference type="SUPFAM" id="SSF53649">
    <property type="entry name" value="Alkaline phosphatase-like"/>
    <property type="match status" value="1"/>
</dbReference>
<evidence type="ECO:0000313" key="8">
    <source>
        <dbReference type="Proteomes" id="UP001165653"/>
    </source>
</evidence>
<keyword evidence="8" id="KW-1185">Reference proteome</keyword>
<dbReference type="PANTHER" id="PTHR43108:SF6">
    <property type="entry name" value="N-SULPHOGLUCOSAMINE SULPHOHYDROLASE"/>
    <property type="match status" value="1"/>
</dbReference>
<comment type="caution">
    <text evidence="7">The sequence shown here is derived from an EMBL/GenBank/DDBJ whole genome shotgun (WGS) entry which is preliminary data.</text>
</comment>
<dbReference type="InterPro" id="IPR000917">
    <property type="entry name" value="Sulfatase_N"/>
</dbReference>
<dbReference type="InterPro" id="IPR017850">
    <property type="entry name" value="Alkaline_phosphatase_core_sf"/>
</dbReference>
<dbReference type="EMBL" id="JAPDDR010000022">
    <property type="protein sequence ID" value="MCW1916957.1"/>
    <property type="molecule type" value="Genomic_DNA"/>
</dbReference>
<evidence type="ECO:0000313" key="7">
    <source>
        <dbReference type="EMBL" id="MCW1916957.1"/>
    </source>
</evidence>
<dbReference type="Proteomes" id="UP001165653">
    <property type="component" value="Unassembled WGS sequence"/>
</dbReference>
<dbReference type="InterPro" id="IPR024607">
    <property type="entry name" value="Sulfatase_CS"/>
</dbReference>
<protein>
    <submittedName>
        <fullName evidence="7">Sulfatase</fullName>
    </submittedName>
</protein>
<evidence type="ECO:0000256" key="1">
    <source>
        <dbReference type="ARBA" id="ARBA00008779"/>
    </source>
</evidence>
<accession>A0ABT3GAU8</accession>
<keyword evidence="4" id="KW-0325">Glycoprotein</keyword>
<reference evidence="7" key="1">
    <citation type="submission" date="2022-10" db="EMBL/GenBank/DDBJ databases">
        <title>Luteolibacter sp. GHJ8, whole genome shotgun sequencing project.</title>
        <authorList>
            <person name="Zhao G."/>
            <person name="Shen L."/>
        </authorList>
    </citation>
    <scope>NUCLEOTIDE SEQUENCE</scope>
    <source>
        <strain evidence="7">GHJ8</strain>
    </source>
</reference>
<dbReference type="Gene3D" id="3.40.720.10">
    <property type="entry name" value="Alkaline Phosphatase, subunit A"/>
    <property type="match status" value="1"/>
</dbReference>
<organism evidence="7 8">
    <name type="scientific">Luteolibacter rhizosphaerae</name>
    <dbReference type="NCBI Taxonomy" id="2989719"/>
    <lineage>
        <taxon>Bacteria</taxon>
        <taxon>Pseudomonadati</taxon>
        <taxon>Verrucomicrobiota</taxon>
        <taxon>Verrucomicrobiia</taxon>
        <taxon>Verrucomicrobiales</taxon>
        <taxon>Verrucomicrobiaceae</taxon>
        <taxon>Luteolibacter</taxon>
    </lineage>
</organism>
<dbReference type="PANTHER" id="PTHR43108">
    <property type="entry name" value="N-ACETYLGLUCOSAMINE-6-SULFATASE FAMILY MEMBER"/>
    <property type="match status" value="1"/>
</dbReference>
<dbReference type="PROSITE" id="PS00523">
    <property type="entry name" value="SULFATASE_1"/>
    <property type="match status" value="1"/>
</dbReference>
<evidence type="ECO:0000256" key="3">
    <source>
        <dbReference type="ARBA" id="ARBA00022801"/>
    </source>
</evidence>
<dbReference type="RefSeq" id="WP_264516577.1">
    <property type="nucleotide sequence ID" value="NZ_JAPDDR010000022.1"/>
</dbReference>
<feature type="region of interest" description="Disordered" evidence="5">
    <location>
        <begin position="446"/>
        <end position="470"/>
    </location>
</feature>
<feature type="region of interest" description="Disordered" evidence="5">
    <location>
        <begin position="201"/>
        <end position="223"/>
    </location>
</feature>
<sequence length="470" mass="53339">MKLPALLFFAATLVSLAEEKRPNFLFIITDDQRWDAIAAVQTEQGGKARFPWLHTPALDKLKSQSASFRNAFCTTSLCSPSRATFLTGQFTHTHGVTNNHTPFPSNSTTYATVLKEHGYRTGYVGKWHMGNQDERPGYDFSASFRGQGKFFQCPVVVRKDGERKEIIADKWIDEASTDFAIDFLRQNKERPFLLTVGFKSVHGPREPHPDHQSSYTGESAKPVPNLDALSPFRPAAEQGPRRFNAGNPKLLDYFRTLTSADRALGRLLDEVDTLGLEKNTVVIFTSDNGYYLGEHGLGDKRSAYEESLRLPLLVRSPFHDPKRSTTTPIVLNLDLAPTIVDLAGITPPAAFQGRSLKPLLEGNTPDNWRKDFLYEYFYERNFRNPPIVAVRTESEKLVTYPGRESWNQLFEVRDDPYELTNQIANPEKAELRQRLEKRLDELKRETAFKIPGSADPDRFGNEKPARKARR</sequence>
<keyword evidence="3" id="KW-0378">Hydrolase</keyword>
<evidence type="ECO:0000256" key="2">
    <source>
        <dbReference type="ARBA" id="ARBA00022729"/>
    </source>
</evidence>
<comment type="similarity">
    <text evidence="1">Belongs to the sulfatase family.</text>
</comment>
<evidence type="ECO:0000259" key="6">
    <source>
        <dbReference type="Pfam" id="PF00884"/>
    </source>
</evidence>
<name>A0ABT3GAU8_9BACT</name>
<dbReference type="Pfam" id="PF00884">
    <property type="entry name" value="Sulfatase"/>
    <property type="match status" value="1"/>
</dbReference>
<keyword evidence="2" id="KW-0732">Signal</keyword>
<dbReference type="CDD" id="cd16031">
    <property type="entry name" value="G6S_like"/>
    <property type="match status" value="1"/>
</dbReference>
<gene>
    <name evidence="7" type="ORF">OJ996_25435</name>
</gene>
<evidence type="ECO:0000256" key="5">
    <source>
        <dbReference type="SAM" id="MobiDB-lite"/>
    </source>
</evidence>